<dbReference type="EMBL" id="CAJVRM010000271">
    <property type="protein sequence ID" value="CAG8978627.1"/>
    <property type="molecule type" value="Genomic_DNA"/>
</dbReference>
<dbReference type="OrthoDB" id="10367503at2759"/>
<name>A0A9N9LSD1_9HELO</name>
<sequence>MAAIDTTRTLSFDRRNDISDIYVAIPNIDEAGRKAAFEGKFRCRPGPPTSMAQAIRPGDERRVIMDAIYPGHDVSKAEAKKISGRYQELWGTEEYTDEECAFLAAYEMDQFDHLKRGWLYRHMMNALEKYFLEK</sequence>
<proteinExistence type="predicted"/>
<keyword evidence="2" id="KW-1185">Reference proteome</keyword>
<comment type="caution">
    <text evidence="1">The sequence shown here is derived from an EMBL/GenBank/DDBJ whole genome shotgun (WGS) entry which is preliminary data.</text>
</comment>
<evidence type="ECO:0000313" key="1">
    <source>
        <dbReference type="EMBL" id="CAG8978627.1"/>
    </source>
</evidence>
<evidence type="ECO:0000313" key="2">
    <source>
        <dbReference type="Proteomes" id="UP000701801"/>
    </source>
</evidence>
<gene>
    <name evidence="1" type="ORF">HYALB_00009443</name>
</gene>
<accession>A0A9N9LSD1</accession>
<reference evidence="1" key="1">
    <citation type="submission" date="2021-07" db="EMBL/GenBank/DDBJ databases">
        <authorList>
            <person name="Durling M."/>
        </authorList>
    </citation>
    <scope>NUCLEOTIDE SEQUENCE</scope>
</reference>
<dbReference type="AlphaFoldDB" id="A0A9N9LSD1"/>
<organism evidence="1 2">
    <name type="scientific">Hymenoscyphus albidus</name>
    <dbReference type="NCBI Taxonomy" id="595503"/>
    <lineage>
        <taxon>Eukaryota</taxon>
        <taxon>Fungi</taxon>
        <taxon>Dikarya</taxon>
        <taxon>Ascomycota</taxon>
        <taxon>Pezizomycotina</taxon>
        <taxon>Leotiomycetes</taxon>
        <taxon>Helotiales</taxon>
        <taxon>Helotiaceae</taxon>
        <taxon>Hymenoscyphus</taxon>
    </lineage>
</organism>
<protein>
    <submittedName>
        <fullName evidence="1">Uncharacterized protein</fullName>
    </submittedName>
</protein>
<dbReference type="Proteomes" id="UP000701801">
    <property type="component" value="Unassembled WGS sequence"/>
</dbReference>